<protein>
    <recommendedName>
        <fullName evidence="3">ATP F0F1 synthase synthase</fullName>
    </recommendedName>
</protein>
<organism evidence="1 2">
    <name type="scientific">Mucilaginibacter calamicampi</name>
    <dbReference type="NCBI Taxonomy" id="1302352"/>
    <lineage>
        <taxon>Bacteria</taxon>
        <taxon>Pseudomonadati</taxon>
        <taxon>Bacteroidota</taxon>
        <taxon>Sphingobacteriia</taxon>
        <taxon>Sphingobacteriales</taxon>
        <taxon>Sphingobacteriaceae</taxon>
        <taxon>Mucilaginibacter</taxon>
    </lineage>
</organism>
<comment type="caution">
    <text evidence="1">The sequence shown here is derived from an EMBL/GenBank/DDBJ whole genome shotgun (WGS) entry which is preliminary data.</text>
</comment>
<sequence length="270" mass="31588">MNYLLAKVKRKQNLFRLLSTDDDIYSLPETLDNGVVYNPETLLEEEEWYKYENFSTSVYTMAFLADNFDSVNFNQISDADTKKISFICSVQDELYFFQNISTNMLIRKKWFSLDELSIEVDKPIITINKEADAIYDKATDILYFRKLSAANAIFRGMDLLYREATEAETQTFLESDFLEMRNGFDAEAVKIPNRKRIAMVMDTLSRYDATQKANIFEYIQEYCNVPFTADKFEIETEDELKLVLYGIEQRFYTTLLGNEKRIANSIITLS</sequence>
<dbReference type="EMBL" id="JBHTHU010000001">
    <property type="protein sequence ID" value="MFD0749205.1"/>
    <property type="molecule type" value="Genomic_DNA"/>
</dbReference>
<name>A0ABW2YTA5_9SPHI</name>
<evidence type="ECO:0000313" key="2">
    <source>
        <dbReference type="Proteomes" id="UP001596958"/>
    </source>
</evidence>
<keyword evidence="2" id="KW-1185">Reference proteome</keyword>
<proteinExistence type="predicted"/>
<gene>
    <name evidence="1" type="ORF">ACFQZS_03565</name>
</gene>
<dbReference type="RefSeq" id="WP_377097360.1">
    <property type="nucleotide sequence ID" value="NZ_JBHTHU010000001.1"/>
</dbReference>
<evidence type="ECO:0000313" key="1">
    <source>
        <dbReference type="EMBL" id="MFD0749205.1"/>
    </source>
</evidence>
<evidence type="ECO:0008006" key="3">
    <source>
        <dbReference type="Google" id="ProtNLM"/>
    </source>
</evidence>
<dbReference type="Proteomes" id="UP001596958">
    <property type="component" value="Unassembled WGS sequence"/>
</dbReference>
<reference evidence="2" key="1">
    <citation type="journal article" date="2019" name="Int. J. Syst. Evol. Microbiol.">
        <title>The Global Catalogue of Microorganisms (GCM) 10K type strain sequencing project: providing services to taxonomists for standard genome sequencing and annotation.</title>
        <authorList>
            <consortium name="The Broad Institute Genomics Platform"/>
            <consortium name="The Broad Institute Genome Sequencing Center for Infectious Disease"/>
            <person name="Wu L."/>
            <person name="Ma J."/>
        </authorList>
    </citation>
    <scope>NUCLEOTIDE SEQUENCE [LARGE SCALE GENOMIC DNA]</scope>
    <source>
        <strain evidence="2">CCUG 63418</strain>
    </source>
</reference>
<accession>A0ABW2YTA5</accession>